<name>A0ABY7GZ26_9BACT</name>
<evidence type="ECO:0000313" key="2">
    <source>
        <dbReference type="EMBL" id="WAS92247.1"/>
    </source>
</evidence>
<protein>
    <submittedName>
        <fullName evidence="2">Uncharacterized protein</fullName>
    </submittedName>
</protein>
<reference evidence="2" key="1">
    <citation type="submission" date="2022-11" db="EMBL/GenBank/DDBJ databases">
        <title>Minimal conservation of predation-associated metabolite biosynthetic gene clusters underscores biosynthetic potential of Myxococcota including descriptions for ten novel species: Archangium lansinium sp. nov., Myxococcus landrumus sp. nov., Nannocystis bai.</title>
        <authorList>
            <person name="Ahearne A."/>
            <person name="Stevens C."/>
            <person name="Dowd S."/>
        </authorList>
    </citation>
    <scope>NUCLEOTIDE SEQUENCE</scope>
    <source>
        <strain evidence="2">Fl3</strain>
    </source>
</reference>
<evidence type="ECO:0000256" key="1">
    <source>
        <dbReference type="SAM" id="MobiDB-lite"/>
    </source>
</evidence>
<dbReference type="RefSeq" id="WP_269034596.1">
    <property type="nucleotide sequence ID" value="NZ_CP114040.1"/>
</dbReference>
<keyword evidence="3" id="KW-1185">Reference proteome</keyword>
<organism evidence="2 3">
    <name type="scientific">Nannocystis punicea</name>
    <dbReference type="NCBI Taxonomy" id="2995304"/>
    <lineage>
        <taxon>Bacteria</taxon>
        <taxon>Pseudomonadati</taxon>
        <taxon>Myxococcota</taxon>
        <taxon>Polyangia</taxon>
        <taxon>Nannocystales</taxon>
        <taxon>Nannocystaceae</taxon>
        <taxon>Nannocystis</taxon>
    </lineage>
</organism>
<sequence>MSESTARNAALVLAVLVGACGKPVDPSGKEDATFTKASMAGAPAPTGEDRPLSADLAVEPVSMLVTFNRLKTPDKLQDALNKKPGQFSHIDLDKDANPDPLTVADRPSKDGHAFEIRVRPATGEFVVATMLFDHEWSYLGHYDGVMGGAASTTARPLPAAPQPGAPPAAPPVVATPPAVVPSAAPTQVMAAPVAPVAPTTTPAPGAPAVPGAPAAAPAVAGAVQAAPAGSAQPAGVAAKQP</sequence>
<accession>A0ABY7GZ26</accession>
<feature type="region of interest" description="Disordered" evidence="1">
    <location>
        <begin position="25"/>
        <end position="51"/>
    </location>
</feature>
<feature type="region of interest" description="Disordered" evidence="1">
    <location>
        <begin position="195"/>
        <end position="216"/>
    </location>
</feature>
<dbReference type="EMBL" id="CP114040">
    <property type="protein sequence ID" value="WAS92247.1"/>
    <property type="molecule type" value="Genomic_DNA"/>
</dbReference>
<proteinExistence type="predicted"/>
<dbReference type="Proteomes" id="UP001164459">
    <property type="component" value="Chromosome"/>
</dbReference>
<dbReference type="PROSITE" id="PS51257">
    <property type="entry name" value="PROKAR_LIPOPROTEIN"/>
    <property type="match status" value="1"/>
</dbReference>
<gene>
    <name evidence="2" type="ORF">O0S08_39200</name>
</gene>
<evidence type="ECO:0000313" key="3">
    <source>
        <dbReference type="Proteomes" id="UP001164459"/>
    </source>
</evidence>